<evidence type="ECO:0000313" key="8">
    <source>
        <dbReference type="EMBL" id="GIF54505.1"/>
    </source>
</evidence>
<comment type="caution">
    <text evidence="8">The sequence shown here is derived from an EMBL/GenBank/DDBJ whole genome shotgun (WGS) entry which is preliminary data.</text>
</comment>
<dbReference type="GO" id="GO:0000428">
    <property type="term" value="C:DNA-directed RNA polymerase complex"/>
    <property type="evidence" value="ECO:0007669"/>
    <property type="project" value="UniProtKB-KW"/>
</dbReference>
<keyword evidence="4" id="KW-0238">DNA-binding</keyword>
<feature type="domain" description="RNA polymerase sigma factor 70 region 4 type 2" evidence="7">
    <location>
        <begin position="119"/>
        <end position="172"/>
    </location>
</feature>
<dbReference type="InterPro" id="IPR013324">
    <property type="entry name" value="RNA_pol_sigma_r3/r4-like"/>
</dbReference>
<keyword evidence="5" id="KW-0804">Transcription</keyword>
<evidence type="ECO:0000256" key="5">
    <source>
        <dbReference type="ARBA" id="ARBA00023163"/>
    </source>
</evidence>
<sequence length="314" mass="33983">MADTDADLARAAQAGDVSSLGSLLTRHRPAQLAVALSILGPGPDAEDAVQEAALVALRRIGDLRDPAAVGPWLRMVVRNACRMRLRGPAETSLDDGLALTLPSTEPDPAELLDRQASRDWVWHALAELTPQQRLVIMLRHFTGVTAYQDIAAVCGVPVGTVRSRLSEARRKLGESLLATADTAHDDAAALTDTRRREAEETFAAAHRGEFRSALTAFFAPTVESLWPNRGQVSGHDFLIRGMDRDLSAGVGHAVTNVVASRDLNIWEFDLISPPDDPEHCPPGAVWVQQVTDGRVQRCQLFHTPRPEQALALAA</sequence>
<dbReference type="InterPro" id="IPR007627">
    <property type="entry name" value="RNA_pol_sigma70_r2"/>
</dbReference>
<evidence type="ECO:0000256" key="4">
    <source>
        <dbReference type="ARBA" id="ARBA00023125"/>
    </source>
</evidence>
<organism evidence="8 9">
    <name type="scientific">Asanoa iriomotensis</name>
    <dbReference type="NCBI Taxonomy" id="234613"/>
    <lineage>
        <taxon>Bacteria</taxon>
        <taxon>Bacillati</taxon>
        <taxon>Actinomycetota</taxon>
        <taxon>Actinomycetes</taxon>
        <taxon>Micromonosporales</taxon>
        <taxon>Micromonosporaceae</taxon>
        <taxon>Asanoa</taxon>
    </lineage>
</organism>
<gene>
    <name evidence="8" type="ORF">Air01nite_06000</name>
</gene>
<evidence type="ECO:0000256" key="1">
    <source>
        <dbReference type="ARBA" id="ARBA00010641"/>
    </source>
</evidence>
<dbReference type="InterPro" id="IPR039425">
    <property type="entry name" value="RNA_pol_sigma-70-like"/>
</dbReference>
<evidence type="ECO:0000313" key="9">
    <source>
        <dbReference type="Proteomes" id="UP000624325"/>
    </source>
</evidence>
<dbReference type="RefSeq" id="WP_203700202.1">
    <property type="nucleotide sequence ID" value="NZ_BAAALU010000011.1"/>
</dbReference>
<dbReference type="InterPro" id="IPR036388">
    <property type="entry name" value="WH-like_DNA-bd_sf"/>
</dbReference>
<comment type="similarity">
    <text evidence="1">Belongs to the sigma-70 factor family. ECF subfamily.</text>
</comment>
<evidence type="ECO:0000259" key="6">
    <source>
        <dbReference type="Pfam" id="PF04542"/>
    </source>
</evidence>
<proteinExistence type="inferred from homology"/>
<dbReference type="InterPro" id="IPR014284">
    <property type="entry name" value="RNA_pol_sigma-70_dom"/>
</dbReference>
<keyword evidence="8" id="KW-0240">DNA-directed RNA polymerase</keyword>
<dbReference type="Gene3D" id="1.10.10.10">
    <property type="entry name" value="Winged helix-like DNA-binding domain superfamily/Winged helix DNA-binding domain"/>
    <property type="match status" value="1"/>
</dbReference>
<dbReference type="Pfam" id="PF08281">
    <property type="entry name" value="Sigma70_r4_2"/>
    <property type="match status" value="1"/>
</dbReference>
<protein>
    <submittedName>
        <fullName evidence="8">DNA-directed RNA polymerase sigma-70 factor</fullName>
    </submittedName>
</protein>
<dbReference type="PANTHER" id="PTHR43133">
    <property type="entry name" value="RNA POLYMERASE ECF-TYPE SIGMA FACTO"/>
    <property type="match status" value="1"/>
</dbReference>
<evidence type="ECO:0000259" key="7">
    <source>
        <dbReference type="Pfam" id="PF08281"/>
    </source>
</evidence>
<dbReference type="SUPFAM" id="SSF88946">
    <property type="entry name" value="Sigma2 domain of RNA polymerase sigma factors"/>
    <property type="match status" value="1"/>
</dbReference>
<dbReference type="Pfam" id="PF04542">
    <property type="entry name" value="Sigma70_r2"/>
    <property type="match status" value="1"/>
</dbReference>
<dbReference type="CDD" id="cd06171">
    <property type="entry name" value="Sigma70_r4"/>
    <property type="match status" value="1"/>
</dbReference>
<feature type="domain" description="RNA polymerase sigma-70 region 2" evidence="6">
    <location>
        <begin position="23"/>
        <end position="86"/>
    </location>
</feature>
<dbReference type="InterPro" id="IPR013325">
    <property type="entry name" value="RNA_pol_sigma_r2"/>
</dbReference>
<dbReference type="EMBL" id="BONC01000002">
    <property type="protein sequence ID" value="GIF54505.1"/>
    <property type="molecule type" value="Genomic_DNA"/>
</dbReference>
<dbReference type="Proteomes" id="UP000624325">
    <property type="component" value="Unassembled WGS sequence"/>
</dbReference>
<reference evidence="8 9" key="1">
    <citation type="submission" date="2021-01" db="EMBL/GenBank/DDBJ databases">
        <title>Whole genome shotgun sequence of Asanoa iriomotensis NBRC 100142.</title>
        <authorList>
            <person name="Komaki H."/>
            <person name="Tamura T."/>
        </authorList>
    </citation>
    <scope>NUCLEOTIDE SEQUENCE [LARGE SCALE GENOMIC DNA]</scope>
    <source>
        <strain evidence="8 9">NBRC 100142</strain>
    </source>
</reference>
<keyword evidence="3" id="KW-0731">Sigma factor</keyword>
<name>A0ABQ4BWS5_9ACTN</name>
<evidence type="ECO:0000256" key="3">
    <source>
        <dbReference type="ARBA" id="ARBA00023082"/>
    </source>
</evidence>
<dbReference type="InterPro" id="IPR013249">
    <property type="entry name" value="RNA_pol_sigma70_r4_t2"/>
</dbReference>
<evidence type="ECO:0000256" key="2">
    <source>
        <dbReference type="ARBA" id="ARBA00023015"/>
    </source>
</evidence>
<dbReference type="NCBIfam" id="TIGR02937">
    <property type="entry name" value="sigma70-ECF"/>
    <property type="match status" value="1"/>
</dbReference>
<dbReference type="SUPFAM" id="SSF88659">
    <property type="entry name" value="Sigma3 and sigma4 domains of RNA polymerase sigma factors"/>
    <property type="match status" value="1"/>
</dbReference>
<dbReference type="Gene3D" id="1.10.1740.10">
    <property type="match status" value="1"/>
</dbReference>
<dbReference type="PANTHER" id="PTHR43133:SF8">
    <property type="entry name" value="RNA POLYMERASE SIGMA FACTOR HI_1459-RELATED"/>
    <property type="match status" value="1"/>
</dbReference>
<keyword evidence="9" id="KW-1185">Reference proteome</keyword>
<accession>A0ABQ4BWS5</accession>
<keyword evidence="2" id="KW-0805">Transcription regulation</keyword>